<dbReference type="AlphaFoldDB" id="A0A7R9NV08"/>
<proteinExistence type="predicted"/>
<feature type="region of interest" description="Disordered" evidence="1">
    <location>
        <begin position="124"/>
        <end position="172"/>
    </location>
</feature>
<name>A0A7R9NV08_9NEOP</name>
<accession>A0A7R9NV08</accession>
<feature type="region of interest" description="Disordered" evidence="1">
    <location>
        <begin position="1"/>
        <end position="23"/>
    </location>
</feature>
<evidence type="ECO:0000313" key="2">
    <source>
        <dbReference type="EMBL" id="CAD7457387.1"/>
    </source>
</evidence>
<feature type="region of interest" description="Disordered" evidence="1">
    <location>
        <begin position="46"/>
        <end position="80"/>
    </location>
</feature>
<evidence type="ECO:0000256" key="1">
    <source>
        <dbReference type="SAM" id="MobiDB-lite"/>
    </source>
</evidence>
<reference evidence="2" key="1">
    <citation type="submission" date="2020-11" db="EMBL/GenBank/DDBJ databases">
        <authorList>
            <person name="Tran Van P."/>
        </authorList>
    </citation>
    <scope>NUCLEOTIDE SEQUENCE</scope>
</reference>
<sequence length="267" mass="30439">MTFSGTRQEVVTGTKPGNSGLSGNVCQKGRCPFMCHNCGIQMHKRQERQNKDSGGEQEEFRGFEELSFKEQSQEDEEYSRRMARKVSEYLGDNVVGKLKKRSRAGKVKESEDLTSLVVRSGYVDSMKESEEQEKPEGGGKTSRGGTNRGYNETRRNSVQRNRRSNLTVRPIADARQRIIQNTREKMTDARDKLAEIAKQSFVLLKFWLVTACKTCLSEASIRGMRSTKDGLNRYNYQCNTVSVMKNFIKKGHGAHKLYLARLEEEEN</sequence>
<feature type="compositionally biased region" description="Basic and acidic residues" evidence="1">
    <location>
        <begin position="125"/>
        <end position="137"/>
    </location>
</feature>
<dbReference type="EMBL" id="OE001680">
    <property type="protein sequence ID" value="CAD7457387.1"/>
    <property type="molecule type" value="Genomic_DNA"/>
</dbReference>
<gene>
    <name evidence="2" type="ORF">TTEB3V08_LOCUS5381</name>
</gene>
<protein>
    <submittedName>
        <fullName evidence="2">Uncharacterized protein</fullName>
    </submittedName>
</protein>
<feature type="compositionally biased region" description="Basic and acidic residues" evidence="1">
    <location>
        <begin position="47"/>
        <end position="72"/>
    </location>
</feature>
<organism evidence="2">
    <name type="scientific">Timema tahoe</name>
    <dbReference type="NCBI Taxonomy" id="61484"/>
    <lineage>
        <taxon>Eukaryota</taxon>
        <taxon>Metazoa</taxon>
        <taxon>Ecdysozoa</taxon>
        <taxon>Arthropoda</taxon>
        <taxon>Hexapoda</taxon>
        <taxon>Insecta</taxon>
        <taxon>Pterygota</taxon>
        <taxon>Neoptera</taxon>
        <taxon>Polyneoptera</taxon>
        <taxon>Phasmatodea</taxon>
        <taxon>Timematodea</taxon>
        <taxon>Timematoidea</taxon>
        <taxon>Timematidae</taxon>
        <taxon>Timema</taxon>
    </lineage>
</organism>